<feature type="compositionally biased region" description="Basic and acidic residues" evidence="1">
    <location>
        <begin position="86"/>
        <end position="95"/>
    </location>
</feature>
<dbReference type="Gene3D" id="2.60.200.20">
    <property type="match status" value="1"/>
</dbReference>
<proteinExistence type="predicted"/>
<keyword evidence="4" id="KW-1185">Reference proteome</keyword>
<feature type="region of interest" description="Disordered" evidence="1">
    <location>
        <begin position="75"/>
        <end position="95"/>
    </location>
</feature>
<evidence type="ECO:0000313" key="4">
    <source>
        <dbReference type="Proteomes" id="UP000834106"/>
    </source>
</evidence>
<accession>A0AAD2E7X2</accession>
<evidence type="ECO:0000313" key="3">
    <source>
        <dbReference type="EMBL" id="CAI9777865.1"/>
    </source>
</evidence>
<protein>
    <recommendedName>
        <fullName evidence="2">FHA domain-containing protein</fullName>
    </recommendedName>
</protein>
<dbReference type="GO" id="GO:0044545">
    <property type="term" value="C:NSL complex"/>
    <property type="evidence" value="ECO:0007669"/>
    <property type="project" value="TreeGrafter"/>
</dbReference>
<evidence type="ECO:0000259" key="2">
    <source>
        <dbReference type="PROSITE" id="PS50006"/>
    </source>
</evidence>
<dbReference type="Pfam" id="PF00498">
    <property type="entry name" value="FHA"/>
    <property type="match status" value="1"/>
</dbReference>
<evidence type="ECO:0000256" key="1">
    <source>
        <dbReference type="SAM" id="MobiDB-lite"/>
    </source>
</evidence>
<dbReference type="Pfam" id="PF13325">
    <property type="entry name" value="MCRS_N"/>
    <property type="match status" value="1"/>
</dbReference>
<dbReference type="GO" id="GO:0071339">
    <property type="term" value="C:MLL1 complex"/>
    <property type="evidence" value="ECO:0007669"/>
    <property type="project" value="InterPro"/>
</dbReference>
<reference evidence="3" key="1">
    <citation type="submission" date="2023-05" db="EMBL/GenBank/DDBJ databases">
        <authorList>
            <person name="Huff M."/>
        </authorList>
    </citation>
    <scope>NUCLEOTIDE SEQUENCE</scope>
</reference>
<name>A0AAD2E7X2_9LAMI</name>
<feature type="domain" description="FHA" evidence="2">
    <location>
        <begin position="726"/>
        <end position="782"/>
    </location>
</feature>
<sequence>MGAVAPLPDWIPADDLLLKNAVEAGASLESLAKGAVQFSRRFSFRELHDRWYSLLYDPVVSAEASAHMIELERSASTLQSGPNRPDSTKETKCSLGKRKAESIRKRYYVMRKIFLDEQLDAMDILSLAEPGNFNFRDGNEHPSADRIIENPVSNHFGINGGAGIQDRVEDLPLPGNNVSRGFCHTNEENIYMPRGFGQSKELPICDFFKTDCLEIKNPAGFGQTNQNGGNVHSEFGGTSLISFGCSSPLPQMPIWSTMHDISATAPPVQLGESDQQTGKVFVRTGANDANSTDAPNLKNSVPNMGNLTPNPEDFFAELTSTLFDFTNEEDQLFMDADGKDPIEKSYIDGFSSLLLDSPNNSELPNVVPKAPDAHFTFTNGARIEESGKKELYQSSIIDAQLPPVQTVKAFGPEYRNGVICCTFNTEDPEIPSNDDVFLPFRFPSPSNSPGPHWRDHDAHYLMPSSMNNFSSTRKANGGQILRNSELKDSCAPSRMIGSSRQSDMGANNRIGSYGIKFELPNSSTQHLALKNARTSEGPSHISSVDDFTKYLVPGVVKEGATKMVVGKNLDYKLAGPCLDKHFQGPDSVQKFQENIVGNKKEFDAKATVPNNGALNAKSSFVVTPVSQRIEKSLLSDQEEPCSENDLDVPYFSDVEAMILDMNLSPDEFDLQLSQEVFRYKCDETKKSIIRLEQAVDGYMQRAIAAQAAFAVLYGRHSKHFIKKPEVLLGRATEDVEVDIDLGREKNGGKISRRQAIVKMDMYGSFHLRNIGKSPVSVNGNEVASTASVTLTPGCLIEVRGLPFVFETNDVQIKKHLDDSMRASCSRDRNPSIRR</sequence>
<dbReference type="SUPFAM" id="SSF49879">
    <property type="entry name" value="SMAD/FHA domain"/>
    <property type="match status" value="1"/>
</dbReference>
<dbReference type="InterPro" id="IPR000253">
    <property type="entry name" value="FHA_dom"/>
</dbReference>
<dbReference type="PANTHER" id="PTHR13233:SF0">
    <property type="entry name" value="MICROSPHERULE PROTEIN 1"/>
    <property type="match status" value="1"/>
</dbReference>
<dbReference type="InterPro" id="IPR025999">
    <property type="entry name" value="MCRS_N"/>
</dbReference>
<dbReference type="AlphaFoldDB" id="A0AAD2E7X2"/>
<dbReference type="EMBL" id="OU503050">
    <property type="protein sequence ID" value="CAI9777865.1"/>
    <property type="molecule type" value="Genomic_DNA"/>
</dbReference>
<gene>
    <name evidence="3" type="ORF">FPE_LOCUS25295</name>
</gene>
<dbReference type="PROSITE" id="PS50006">
    <property type="entry name" value="FHA_DOMAIN"/>
    <property type="match status" value="1"/>
</dbReference>
<dbReference type="SMART" id="SM00240">
    <property type="entry name" value="FHA"/>
    <property type="match status" value="1"/>
</dbReference>
<dbReference type="InterPro" id="IPR008984">
    <property type="entry name" value="SMAD_FHA_dom_sf"/>
</dbReference>
<dbReference type="GO" id="GO:0031011">
    <property type="term" value="C:Ino80 complex"/>
    <property type="evidence" value="ECO:0007669"/>
    <property type="project" value="InterPro"/>
</dbReference>
<dbReference type="InterPro" id="IPR037912">
    <property type="entry name" value="MCRS1"/>
</dbReference>
<dbReference type="GO" id="GO:0002151">
    <property type="term" value="F:G-quadruplex RNA binding"/>
    <property type="evidence" value="ECO:0007669"/>
    <property type="project" value="InterPro"/>
</dbReference>
<dbReference type="GO" id="GO:0045944">
    <property type="term" value="P:positive regulation of transcription by RNA polymerase II"/>
    <property type="evidence" value="ECO:0007669"/>
    <property type="project" value="TreeGrafter"/>
</dbReference>
<organism evidence="3 4">
    <name type="scientific">Fraxinus pennsylvanica</name>
    <dbReference type="NCBI Taxonomy" id="56036"/>
    <lineage>
        <taxon>Eukaryota</taxon>
        <taxon>Viridiplantae</taxon>
        <taxon>Streptophyta</taxon>
        <taxon>Embryophyta</taxon>
        <taxon>Tracheophyta</taxon>
        <taxon>Spermatophyta</taxon>
        <taxon>Magnoliopsida</taxon>
        <taxon>eudicotyledons</taxon>
        <taxon>Gunneridae</taxon>
        <taxon>Pentapetalae</taxon>
        <taxon>asterids</taxon>
        <taxon>lamiids</taxon>
        <taxon>Lamiales</taxon>
        <taxon>Oleaceae</taxon>
        <taxon>Oleeae</taxon>
        <taxon>Fraxinus</taxon>
    </lineage>
</organism>
<dbReference type="Proteomes" id="UP000834106">
    <property type="component" value="Chromosome 15"/>
</dbReference>
<dbReference type="PANTHER" id="PTHR13233">
    <property type="entry name" value="MICROSPHERULE PROTEIN 1"/>
    <property type="match status" value="1"/>
</dbReference>